<feature type="compositionally biased region" description="Low complexity" evidence="1">
    <location>
        <begin position="94"/>
        <end position="106"/>
    </location>
</feature>
<accession>A0A0B6Z8U7</accession>
<feature type="non-terminal residue" evidence="2">
    <location>
        <position position="1"/>
    </location>
</feature>
<name>A0A0B6Z8U7_9EUPU</name>
<feature type="region of interest" description="Disordered" evidence="1">
    <location>
        <begin position="299"/>
        <end position="365"/>
    </location>
</feature>
<gene>
    <name evidence="2" type="primary">ORF51545</name>
</gene>
<sequence>HKNDNQQGSDRDISFQISKVSREALVCSKHSSHSKHIQRETDPLSSQSKSGTSQKKNEKELFSMTSSSVHGSSLRGRSLENRLSQHMHKTRNNSKSSSSKTTSSSKGRPASGDGQMQNIPESERHQSRKKSSKSEAQQEEDYTEQLLDDSRDSDNVFNDGTDTTCFEIRKDTTTTDDVGFSSMPTDSVYISDTTTASPDVVHQLKLNKEPLLNNLPNSHSLNHTGIKDTNYIESDKQDKSKHITHNGIDKLRETFPRNDGLPSHTLQIPQTNLPRLVTTKKVDPSYTNQSFRANLTDSSSCLLKDDSDNESERSSGIFSAESPAKSSKDVALQPKFQVKKDSQSEPFQEINAMKKQDARRIKSYN</sequence>
<dbReference type="EMBL" id="HACG01017506">
    <property type="protein sequence ID" value="CEK64371.1"/>
    <property type="molecule type" value="Transcribed_RNA"/>
</dbReference>
<feature type="compositionally biased region" description="Acidic residues" evidence="1">
    <location>
        <begin position="137"/>
        <end position="147"/>
    </location>
</feature>
<reference evidence="2" key="1">
    <citation type="submission" date="2014-12" db="EMBL/GenBank/DDBJ databases">
        <title>Insight into the proteome of Arion vulgaris.</title>
        <authorList>
            <person name="Aradska J."/>
            <person name="Bulat T."/>
            <person name="Smidak R."/>
            <person name="Sarate P."/>
            <person name="Gangsoo J."/>
            <person name="Sialana F."/>
            <person name="Bilban M."/>
            <person name="Lubec G."/>
        </authorList>
    </citation>
    <scope>NUCLEOTIDE SEQUENCE</scope>
    <source>
        <tissue evidence="2">Skin</tissue>
    </source>
</reference>
<organism evidence="2">
    <name type="scientific">Arion vulgaris</name>
    <dbReference type="NCBI Taxonomy" id="1028688"/>
    <lineage>
        <taxon>Eukaryota</taxon>
        <taxon>Metazoa</taxon>
        <taxon>Spiralia</taxon>
        <taxon>Lophotrochozoa</taxon>
        <taxon>Mollusca</taxon>
        <taxon>Gastropoda</taxon>
        <taxon>Heterobranchia</taxon>
        <taxon>Euthyneura</taxon>
        <taxon>Panpulmonata</taxon>
        <taxon>Eupulmonata</taxon>
        <taxon>Stylommatophora</taxon>
        <taxon>Helicina</taxon>
        <taxon>Arionoidea</taxon>
        <taxon>Arionidae</taxon>
        <taxon>Arion</taxon>
    </lineage>
</organism>
<feature type="compositionally biased region" description="Basic and acidic residues" evidence="1">
    <location>
        <begin position="352"/>
        <end position="365"/>
    </location>
</feature>
<feature type="compositionally biased region" description="Basic and acidic residues" evidence="1">
    <location>
        <begin position="303"/>
        <end position="313"/>
    </location>
</feature>
<evidence type="ECO:0000256" key="1">
    <source>
        <dbReference type="SAM" id="MobiDB-lite"/>
    </source>
</evidence>
<protein>
    <submittedName>
        <fullName evidence="2">Uncharacterized protein</fullName>
    </submittedName>
</protein>
<evidence type="ECO:0000313" key="2">
    <source>
        <dbReference type="EMBL" id="CEK64371.1"/>
    </source>
</evidence>
<dbReference type="AlphaFoldDB" id="A0A0B6Z8U7"/>
<proteinExistence type="predicted"/>
<feature type="compositionally biased region" description="Low complexity" evidence="1">
    <location>
        <begin position="45"/>
        <end position="54"/>
    </location>
</feature>
<feature type="region of interest" description="Disordered" evidence="1">
    <location>
        <begin position="26"/>
        <end position="162"/>
    </location>
</feature>